<reference evidence="1 2" key="1">
    <citation type="submission" date="2017-06" db="EMBL/GenBank/DDBJ databases">
        <title>Novel microbial phyla capable of carbon fixation and sulfur reduction in deep-sea sediments.</title>
        <authorList>
            <person name="Huang J."/>
            <person name="Baker B."/>
            <person name="Wang Y."/>
        </authorList>
    </citation>
    <scope>NUCLEOTIDE SEQUENCE [LARGE SCALE GENOMIC DNA]</scope>
    <source>
        <strain evidence="1">B3_TA06</strain>
    </source>
</reference>
<dbReference type="AlphaFoldDB" id="A0A532V149"/>
<proteinExistence type="predicted"/>
<accession>A0A532V149</accession>
<name>A0A532V149_UNCT6</name>
<comment type="caution">
    <text evidence="1">The sequence shown here is derived from an EMBL/GenBank/DDBJ whole genome shotgun (WGS) entry which is preliminary data.</text>
</comment>
<organism evidence="1 2">
    <name type="scientific">candidate division TA06 bacterium B3_TA06</name>
    <dbReference type="NCBI Taxonomy" id="2012487"/>
    <lineage>
        <taxon>Bacteria</taxon>
        <taxon>Bacteria division TA06</taxon>
    </lineage>
</organism>
<evidence type="ECO:0000313" key="1">
    <source>
        <dbReference type="EMBL" id="TKJ40944.1"/>
    </source>
</evidence>
<protein>
    <submittedName>
        <fullName evidence="1">Uncharacterized protein</fullName>
    </submittedName>
</protein>
<gene>
    <name evidence="1" type="ORF">CEE36_08745</name>
</gene>
<dbReference type="Proteomes" id="UP000317778">
    <property type="component" value="Unassembled WGS sequence"/>
</dbReference>
<sequence length="355" mass="41205">MATHEQVVTAFFKYEDRYRNGSRIFFDDETNALCSFGRHFRLAVRRPQHKGTPQEILLNSDRYSSTTSGHQSLVIGVLRDLFPGQHFPRTSFAILDRHGLDPHSVEVIDFSPDDYRSSYRGHDDFETFEKNLPPGGMYWTSKDDDGEISAKYWHLVGGVLMRGPSFNKRWNRLGRDQEEVFMKPHNPDMPSLFLGGTDHTGYFTAELVDHKVKTMGQGFESLQPLPVRGKTNVLRQGEFFFVPVEDEALCLELDERFCKKGKKWWSLALELEQEWPLQSLRTQRKNWHTLYGEEQDKHQPHHTTQKMVKIGDTYYVQGSIRDREHSMVKLDTWHSAHHNRLVTAYSSTTLGLGVD</sequence>
<evidence type="ECO:0000313" key="2">
    <source>
        <dbReference type="Proteomes" id="UP000317778"/>
    </source>
</evidence>
<dbReference type="EMBL" id="NJBO01000015">
    <property type="protein sequence ID" value="TKJ40944.1"/>
    <property type="molecule type" value="Genomic_DNA"/>
</dbReference>